<dbReference type="RefSeq" id="WP_323253541.1">
    <property type="nucleotide sequence ID" value="NZ_JAYFUL010000066.1"/>
</dbReference>
<organism evidence="1 2">
    <name type="scientific">Arcicella aquatica</name>
    <dbReference type="NCBI Taxonomy" id="217141"/>
    <lineage>
        <taxon>Bacteria</taxon>
        <taxon>Pseudomonadati</taxon>
        <taxon>Bacteroidota</taxon>
        <taxon>Cytophagia</taxon>
        <taxon>Cytophagales</taxon>
        <taxon>Flectobacillaceae</taxon>
        <taxon>Arcicella</taxon>
    </lineage>
</organism>
<evidence type="ECO:0000313" key="1">
    <source>
        <dbReference type="EMBL" id="MEA5260747.1"/>
    </source>
</evidence>
<keyword evidence="2" id="KW-1185">Reference proteome</keyword>
<dbReference type="EMBL" id="JAYFUL010000066">
    <property type="protein sequence ID" value="MEA5260747.1"/>
    <property type="molecule type" value="Genomic_DNA"/>
</dbReference>
<sequence>MNNNEFVNRVVTLKMRNGVYFKGILLGLGSKWALLKYIPVDFVTDGYVLINTNYISTFDMADDDIFTEKVIKLKQINVDLKYKFDLESPNQVLDILKENAVLIGIELKNHQKMYVGIIKIVREKSMKVHLISKACEWLKEETFLYNELRAIYFEGDYLYSLNLYIQSLQ</sequence>
<protein>
    <submittedName>
        <fullName evidence="1">Uncharacterized protein</fullName>
    </submittedName>
</protein>
<dbReference type="Proteomes" id="UP001304671">
    <property type="component" value="Unassembled WGS sequence"/>
</dbReference>
<name>A0ABU5QUG6_9BACT</name>
<evidence type="ECO:0000313" key="2">
    <source>
        <dbReference type="Proteomes" id="UP001304671"/>
    </source>
</evidence>
<comment type="caution">
    <text evidence="1">The sequence shown here is derived from an EMBL/GenBank/DDBJ whole genome shotgun (WGS) entry which is preliminary data.</text>
</comment>
<proteinExistence type="predicted"/>
<accession>A0ABU5QUG6</accession>
<gene>
    <name evidence="1" type="ORF">VB264_23310</name>
</gene>
<reference evidence="1 2" key="1">
    <citation type="submission" date="2023-12" db="EMBL/GenBank/DDBJ databases">
        <title>Novel species of the genus Arcicella isolated from rivers.</title>
        <authorList>
            <person name="Lu H."/>
        </authorList>
    </citation>
    <scope>NUCLEOTIDE SEQUENCE [LARGE SCALE GENOMIC DNA]</scope>
    <source>
        <strain evidence="1 2">LMG 21963</strain>
    </source>
</reference>